<dbReference type="Proteomes" id="UP000053989">
    <property type="component" value="Unassembled WGS sequence"/>
</dbReference>
<accession>A0A0C2ZJH4</accession>
<proteinExistence type="predicted"/>
<sequence>MHTGVIVKLYSCTKNIPRLTYSKLILIWFPKQLRGRQPAGWLRLHVQIIHERVSS</sequence>
<keyword evidence="2" id="KW-1185">Reference proteome</keyword>
<name>A0A0C2ZJH4_9AGAM</name>
<evidence type="ECO:0000313" key="2">
    <source>
        <dbReference type="Proteomes" id="UP000053989"/>
    </source>
</evidence>
<organism evidence="1 2">
    <name type="scientific">Scleroderma citrinum Foug A</name>
    <dbReference type="NCBI Taxonomy" id="1036808"/>
    <lineage>
        <taxon>Eukaryota</taxon>
        <taxon>Fungi</taxon>
        <taxon>Dikarya</taxon>
        <taxon>Basidiomycota</taxon>
        <taxon>Agaricomycotina</taxon>
        <taxon>Agaricomycetes</taxon>
        <taxon>Agaricomycetidae</taxon>
        <taxon>Boletales</taxon>
        <taxon>Sclerodermatineae</taxon>
        <taxon>Sclerodermataceae</taxon>
        <taxon>Scleroderma</taxon>
    </lineage>
</organism>
<dbReference type="HOGENOM" id="CLU_3033694_0_0_1"/>
<dbReference type="EMBL" id="KN822196">
    <property type="protein sequence ID" value="KIM52892.1"/>
    <property type="molecule type" value="Genomic_DNA"/>
</dbReference>
<reference evidence="2" key="2">
    <citation type="submission" date="2015-01" db="EMBL/GenBank/DDBJ databases">
        <title>Evolutionary Origins and Diversification of the Mycorrhizal Mutualists.</title>
        <authorList>
            <consortium name="DOE Joint Genome Institute"/>
            <consortium name="Mycorrhizal Genomics Consortium"/>
            <person name="Kohler A."/>
            <person name="Kuo A."/>
            <person name="Nagy L.G."/>
            <person name="Floudas D."/>
            <person name="Copeland A."/>
            <person name="Barry K.W."/>
            <person name="Cichocki N."/>
            <person name="Veneault-Fourrey C."/>
            <person name="LaButti K."/>
            <person name="Lindquist E.A."/>
            <person name="Lipzen A."/>
            <person name="Lundell T."/>
            <person name="Morin E."/>
            <person name="Murat C."/>
            <person name="Riley R."/>
            <person name="Ohm R."/>
            <person name="Sun H."/>
            <person name="Tunlid A."/>
            <person name="Henrissat B."/>
            <person name="Grigoriev I.V."/>
            <person name="Hibbett D.S."/>
            <person name="Martin F."/>
        </authorList>
    </citation>
    <scope>NUCLEOTIDE SEQUENCE [LARGE SCALE GENOMIC DNA]</scope>
    <source>
        <strain evidence="2">Foug A</strain>
    </source>
</reference>
<gene>
    <name evidence="1" type="ORF">SCLCIDRAFT_483110</name>
</gene>
<evidence type="ECO:0000313" key="1">
    <source>
        <dbReference type="EMBL" id="KIM52892.1"/>
    </source>
</evidence>
<protein>
    <submittedName>
        <fullName evidence="1">Uncharacterized protein</fullName>
    </submittedName>
</protein>
<dbReference type="AlphaFoldDB" id="A0A0C2ZJH4"/>
<dbReference type="InParanoid" id="A0A0C2ZJH4"/>
<reference evidence="1 2" key="1">
    <citation type="submission" date="2014-04" db="EMBL/GenBank/DDBJ databases">
        <authorList>
            <consortium name="DOE Joint Genome Institute"/>
            <person name="Kuo A."/>
            <person name="Kohler A."/>
            <person name="Nagy L.G."/>
            <person name="Floudas D."/>
            <person name="Copeland A."/>
            <person name="Barry K.W."/>
            <person name="Cichocki N."/>
            <person name="Veneault-Fourrey C."/>
            <person name="LaButti K."/>
            <person name="Lindquist E.A."/>
            <person name="Lipzen A."/>
            <person name="Lundell T."/>
            <person name="Morin E."/>
            <person name="Murat C."/>
            <person name="Sun H."/>
            <person name="Tunlid A."/>
            <person name="Henrissat B."/>
            <person name="Grigoriev I.V."/>
            <person name="Hibbett D.S."/>
            <person name="Martin F."/>
            <person name="Nordberg H.P."/>
            <person name="Cantor M.N."/>
            <person name="Hua S.X."/>
        </authorList>
    </citation>
    <scope>NUCLEOTIDE SEQUENCE [LARGE SCALE GENOMIC DNA]</scope>
    <source>
        <strain evidence="1 2">Foug A</strain>
    </source>
</reference>